<protein>
    <submittedName>
        <fullName evidence="4">Secreted protein</fullName>
    </submittedName>
</protein>
<accession>A0A0N4WLY4</accession>
<dbReference type="AlphaFoldDB" id="A0A0N4WLY4"/>
<keyword evidence="1" id="KW-0472">Membrane</keyword>
<evidence type="ECO:0000313" key="4">
    <source>
        <dbReference type="WBParaSite" id="HPLM_0001218901-mRNA-1"/>
    </source>
</evidence>
<proteinExistence type="predicted"/>
<keyword evidence="1" id="KW-0812">Transmembrane</keyword>
<keyword evidence="1" id="KW-1133">Transmembrane helix</keyword>
<sequence length="74" mass="8028">MDKSRQWVAARPTATATVETAAAHGCSSTFVVVVVVVDVVVCQNVMMAHIWLSAIERASIARIFPTHDIPHIKS</sequence>
<dbReference type="Proteomes" id="UP000268014">
    <property type="component" value="Unassembled WGS sequence"/>
</dbReference>
<dbReference type="EMBL" id="UZAF01017786">
    <property type="protein sequence ID" value="VDO44961.1"/>
    <property type="molecule type" value="Genomic_DNA"/>
</dbReference>
<organism evidence="4">
    <name type="scientific">Haemonchus placei</name>
    <name type="common">Barber's pole worm</name>
    <dbReference type="NCBI Taxonomy" id="6290"/>
    <lineage>
        <taxon>Eukaryota</taxon>
        <taxon>Metazoa</taxon>
        <taxon>Ecdysozoa</taxon>
        <taxon>Nematoda</taxon>
        <taxon>Chromadorea</taxon>
        <taxon>Rhabditida</taxon>
        <taxon>Rhabditina</taxon>
        <taxon>Rhabditomorpha</taxon>
        <taxon>Strongyloidea</taxon>
        <taxon>Trichostrongylidae</taxon>
        <taxon>Haemonchus</taxon>
    </lineage>
</organism>
<evidence type="ECO:0000313" key="2">
    <source>
        <dbReference type="EMBL" id="VDO44961.1"/>
    </source>
</evidence>
<keyword evidence="3" id="KW-1185">Reference proteome</keyword>
<name>A0A0N4WLY4_HAEPC</name>
<feature type="transmembrane region" description="Helical" evidence="1">
    <location>
        <begin position="30"/>
        <end position="52"/>
    </location>
</feature>
<evidence type="ECO:0000256" key="1">
    <source>
        <dbReference type="SAM" id="Phobius"/>
    </source>
</evidence>
<reference evidence="4" key="1">
    <citation type="submission" date="2017-02" db="UniProtKB">
        <authorList>
            <consortium name="WormBaseParasite"/>
        </authorList>
    </citation>
    <scope>IDENTIFICATION</scope>
</reference>
<dbReference type="WBParaSite" id="HPLM_0001218901-mRNA-1">
    <property type="protein sequence ID" value="HPLM_0001218901-mRNA-1"/>
    <property type="gene ID" value="HPLM_0001218901"/>
</dbReference>
<reference evidence="2 3" key="2">
    <citation type="submission" date="2018-11" db="EMBL/GenBank/DDBJ databases">
        <authorList>
            <consortium name="Pathogen Informatics"/>
        </authorList>
    </citation>
    <scope>NUCLEOTIDE SEQUENCE [LARGE SCALE GENOMIC DNA]</scope>
    <source>
        <strain evidence="2 3">MHpl1</strain>
    </source>
</reference>
<evidence type="ECO:0000313" key="3">
    <source>
        <dbReference type="Proteomes" id="UP000268014"/>
    </source>
</evidence>
<gene>
    <name evidence="2" type="ORF">HPLM_LOCUS12181</name>
</gene>